<dbReference type="Pfam" id="PF00392">
    <property type="entry name" value="GntR"/>
    <property type="match status" value="1"/>
</dbReference>
<dbReference type="KEGG" id="scou:SCORR_v1c04210"/>
<dbReference type="PROSITE" id="PS50949">
    <property type="entry name" value="HTH_GNTR"/>
    <property type="match status" value="1"/>
</dbReference>
<dbReference type="GO" id="GO:0003700">
    <property type="term" value="F:DNA-binding transcription factor activity"/>
    <property type="evidence" value="ECO:0007669"/>
    <property type="project" value="InterPro"/>
</dbReference>
<dbReference type="SUPFAM" id="SSF64288">
    <property type="entry name" value="Chorismate lyase-like"/>
    <property type="match status" value="1"/>
</dbReference>
<dbReference type="Gene3D" id="1.10.10.10">
    <property type="entry name" value="Winged helix-like DNA-binding domain superfamily/Winged helix DNA-binding domain"/>
    <property type="match status" value="1"/>
</dbReference>
<proteinExistence type="predicted"/>
<dbReference type="PANTHER" id="PTHR44846">
    <property type="entry name" value="MANNOSYL-D-GLYCERATE TRANSPORT/METABOLISM SYSTEM REPRESSOR MNGR-RELATED"/>
    <property type="match status" value="1"/>
</dbReference>
<dbReference type="SMART" id="SM00345">
    <property type="entry name" value="HTH_GNTR"/>
    <property type="match status" value="1"/>
</dbReference>
<dbReference type="InterPro" id="IPR028978">
    <property type="entry name" value="Chorismate_lyase_/UTRA_dom_sf"/>
</dbReference>
<sequence length="232" mass="27683">MDKKWEIVFDYLMYLIRENKVHPGEVLPSQNMLKTKFKYSEQPIRIAFNKLIELKIVKSVNGKGFVVQDKIKNNLLFSFRELFPDSINKYTYFNEINCDTKFSKISGYQEGSVLLEFHCTRMSNDKKVILFQISYLLKEKFIGLTLEKLNNNGLMHYIENNTNSIVSHATKKINYVKNVEDILDKFDHFDESIDALILDEGKVYDIFGEVLEYRKSYYKPEEFEWNFIEWRK</sequence>
<dbReference type="OrthoDB" id="9816541at2"/>
<dbReference type="RefSeq" id="WP_094048706.1">
    <property type="nucleotide sequence ID" value="NZ_CP022535.1"/>
</dbReference>
<dbReference type="AlphaFoldDB" id="A0A222ENW3"/>
<name>A0A222ENW3_9MOLU</name>
<dbReference type="InterPro" id="IPR011663">
    <property type="entry name" value="UTRA"/>
</dbReference>
<dbReference type="InterPro" id="IPR000524">
    <property type="entry name" value="Tscrpt_reg_HTH_GntR"/>
</dbReference>
<protein>
    <recommendedName>
        <fullName evidence="4">HTH gntR-type domain-containing protein</fullName>
    </recommendedName>
</protein>
<keyword evidence="6" id="KW-1185">Reference proteome</keyword>
<keyword evidence="1" id="KW-0805">Transcription regulation</keyword>
<dbReference type="Proteomes" id="UP000203229">
    <property type="component" value="Chromosome"/>
</dbReference>
<dbReference type="SUPFAM" id="SSF46785">
    <property type="entry name" value="Winged helix' DNA-binding domain"/>
    <property type="match status" value="1"/>
</dbReference>
<evidence type="ECO:0000313" key="5">
    <source>
        <dbReference type="EMBL" id="ASP28195.1"/>
    </source>
</evidence>
<dbReference type="EMBL" id="CP022535">
    <property type="protein sequence ID" value="ASP28195.1"/>
    <property type="molecule type" value="Genomic_DNA"/>
</dbReference>
<organism evidence="5 6">
    <name type="scientific">Spiroplasma corruscae</name>
    <dbReference type="NCBI Taxonomy" id="216934"/>
    <lineage>
        <taxon>Bacteria</taxon>
        <taxon>Bacillati</taxon>
        <taxon>Mycoplasmatota</taxon>
        <taxon>Mollicutes</taxon>
        <taxon>Entomoplasmatales</taxon>
        <taxon>Spiroplasmataceae</taxon>
        <taxon>Spiroplasma</taxon>
    </lineage>
</organism>
<dbReference type="InterPro" id="IPR050679">
    <property type="entry name" value="Bact_HTH_transcr_reg"/>
</dbReference>
<evidence type="ECO:0000256" key="1">
    <source>
        <dbReference type="ARBA" id="ARBA00023015"/>
    </source>
</evidence>
<evidence type="ECO:0000313" key="6">
    <source>
        <dbReference type="Proteomes" id="UP000203229"/>
    </source>
</evidence>
<dbReference type="Gene3D" id="3.40.1410.10">
    <property type="entry name" value="Chorismate lyase-like"/>
    <property type="match status" value="1"/>
</dbReference>
<accession>A0A222ENW3</accession>
<dbReference type="InterPro" id="IPR036390">
    <property type="entry name" value="WH_DNA-bd_sf"/>
</dbReference>
<dbReference type="Pfam" id="PF07702">
    <property type="entry name" value="UTRA"/>
    <property type="match status" value="1"/>
</dbReference>
<evidence type="ECO:0000256" key="3">
    <source>
        <dbReference type="ARBA" id="ARBA00023163"/>
    </source>
</evidence>
<feature type="domain" description="HTH gntR-type" evidence="4">
    <location>
        <begin position="2"/>
        <end position="70"/>
    </location>
</feature>
<gene>
    <name evidence="5" type="ORF">SCORR_v1c04210</name>
</gene>
<reference evidence="5 6" key="1">
    <citation type="submission" date="2017-07" db="EMBL/GenBank/DDBJ databases">
        <title>Complete genome sequence of Spiroplasma corruscae EC-1 (DSM 19793).</title>
        <authorList>
            <person name="Tsai Y.-M."/>
            <person name="Lo W.-S."/>
            <person name="Kuo C.-H."/>
        </authorList>
    </citation>
    <scope>NUCLEOTIDE SEQUENCE [LARGE SCALE GENOMIC DNA]</scope>
    <source>
        <strain evidence="5 6">EC-1</strain>
    </source>
</reference>
<dbReference type="PANTHER" id="PTHR44846:SF1">
    <property type="entry name" value="MANNOSYL-D-GLYCERATE TRANSPORT_METABOLISM SYSTEM REPRESSOR MNGR-RELATED"/>
    <property type="match status" value="1"/>
</dbReference>
<dbReference type="GO" id="GO:0045892">
    <property type="term" value="P:negative regulation of DNA-templated transcription"/>
    <property type="evidence" value="ECO:0007669"/>
    <property type="project" value="TreeGrafter"/>
</dbReference>
<evidence type="ECO:0000259" key="4">
    <source>
        <dbReference type="PROSITE" id="PS50949"/>
    </source>
</evidence>
<dbReference type="InterPro" id="IPR036388">
    <property type="entry name" value="WH-like_DNA-bd_sf"/>
</dbReference>
<dbReference type="GO" id="GO:0003677">
    <property type="term" value="F:DNA binding"/>
    <property type="evidence" value="ECO:0007669"/>
    <property type="project" value="UniProtKB-KW"/>
</dbReference>
<keyword evidence="2" id="KW-0238">DNA-binding</keyword>
<evidence type="ECO:0000256" key="2">
    <source>
        <dbReference type="ARBA" id="ARBA00023125"/>
    </source>
</evidence>
<keyword evidence="3" id="KW-0804">Transcription</keyword>